<keyword evidence="2 7" id="KW-0699">rRNA-binding</keyword>
<comment type="subunit">
    <text evidence="7 9">Part of the 50S ribosomal subunit. Forms a cluster with proteins L14 and L19.</text>
</comment>
<dbReference type="PANTHER" id="PTHR11229:SF16">
    <property type="entry name" value="LARGE RIBOSOMAL SUBUNIT PROTEIN UL3C"/>
    <property type="match status" value="1"/>
</dbReference>
<dbReference type="PANTHER" id="PTHR11229">
    <property type="entry name" value="50S RIBOSOMAL PROTEIN L3"/>
    <property type="match status" value="1"/>
</dbReference>
<evidence type="ECO:0000256" key="6">
    <source>
        <dbReference type="ARBA" id="ARBA00035243"/>
    </source>
</evidence>
<dbReference type="Gene3D" id="3.30.160.810">
    <property type="match status" value="1"/>
</dbReference>
<dbReference type="EMBL" id="SLXK01000026">
    <property type="protein sequence ID" value="TCP24162.1"/>
    <property type="molecule type" value="Genomic_DNA"/>
</dbReference>
<evidence type="ECO:0000256" key="2">
    <source>
        <dbReference type="ARBA" id="ARBA00022730"/>
    </source>
</evidence>
<evidence type="ECO:0000313" key="12">
    <source>
        <dbReference type="Proteomes" id="UP000295416"/>
    </source>
</evidence>
<evidence type="ECO:0000256" key="7">
    <source>
        <dbReference type="HAMAP-Rule" id="MF_01325"/>
    </source>
</evidence>
<dbReference type="GO" id="GO:0022625">
    <property type="term" value="C:cytosolic large ribosomal subunit"/>
    <property type="evidence" value="ECO:0007669"/>
    <property type="project" value="TreeGrafter"/>
</dbReference>
<protein>
    <recommendedName>
        <fullName evidence="6 7">Large ribosomal subunit protein uL3</fullName>
    </recommendedName>
</protein>
<evidence type="ECO:0000256" key="8">
    <source>
        <dbReference type="RuleBase" id="RU003905"/>
    </source>
</evidence>
<dbReference type="AlphaFoldDB" id="A0A4R2NR33"/>
<keyword evidence="4 7" id="KW-0689">Ribosomal protein</keyword>
<evidence type="ECO:0000256" key="4">
    <source>
        <dbReference type="ARBA" id="ARBA00022980"/>
    </source>
</evidence>
<evidence type="ECO:0000256" key="1">
    <source>
        <dbReference type="ARBA" id="ARBA00006540"/>
    </source>
</evidence>
<evidence type="ECO:0000313" key="11">
    <source>
        <dbReference type="EMBL" id="TCP24162.1"/>
    </source>
</evidence>
<dbReference type="NCBIfam" id="TIGR03625">
    <property type="entry name" value="L3_bact"/>
    <property type="match status" value="1"/>
</dbReference>
<keyword evidence="3 7" id="KW-0694">RNA-binding</keyword>
<comment type="similarity">
    <text evidence="1 7 8">Belongs to the universal ribosomal protein uL3 family.</text>
</comment>
<evidence type="ECO:0000256" key="5">
    <source>
        <dbReference type="ARBA" id="ARBA00023274"/>
    </source>
</evidence>
<reference evidence="11 12" key="1">
    <citation type="submission" date="2019-03" db="EMBL/GenBank/DDBJ databases">
        <title>Genomic Encyclopedia of Type Strains, Phase IV (KMG-IV): sequencing the most valuable type-strain genomes for metagenomic binning, comparative biology and taxonomic classification.</title>
        <authorList>
            <person name="Goeker M."/>
        </authorList>
    </citation>
    <scope>NUCLEOTIDE SEQUENCE [LARGE SCALE GENOMIC DNA]</scope>
    <source>
        <strain evidence="11 12">DSM 19377</strain>
    </source>
</reference>
<dbReference type="InterPro" id="IPR019927">
    <property type="entry name" value="Ribosomal_uL3_bac/org-type"/>
</dbReference>
<comment type="caution">
    <text evidence="11">The sequence shown here is derived from an EMBL/GenBank/DDBJ whole genome shotgun (WGS) entry which is preliminary data.</text>
</comment>
<dbReference type="InterPro" id="IPR000597">
    <property type="entry name" value="Ribosomal_uL3"/>
</dbReference>
<dbReference type="HAMAP" id="MF_01325_B">
    <property type="entry name" value="Ribosomal_uL3_B"/>
    <property type="match status" value="1"/>
</dbReference>
<dbReference type="InterPro" id="IPR009000">
    <property type="entry name" value="Transl_B-barrel_sf"/>
</dbReference>
<dbReference type="RefSeq" id="WP_132747089.1">
    <property type="nucleotide sequence ID" value="NZ_SLXK01000026.1"/>
</dbReference>
<keyword evidence="12" id="KW-1185">Reference proteome</keyword>
<dbReference type="Pfam" id="PF00297">
    <property type="entry name" value="Ribosomal_L3"/>
    <property type="match status" value="1"/>
</dbReference>
<sequence>MTKGILGKKLGMTQIFSENGDVIPVTVVEAAGNVVLQKKTVENDGYASIQVGFEEKRESRVTKADKGHAEKAQAAPKRFIKEIRDVNLDEYEFGQEVKVDIFKVGDAIDVTGTSKGKGFQGSIKRHNQSRGPMSHGSRYHRRPGSMGAVDAARVPKGKNLPGRMGGEQITVQNLEIVKVDTDRNLLLVKGNVPGPKRSYVTIKSAVKATEAK</sequence>
<keyword evidence="5 7" id="KW-0687">Ribonucleoprotein</keyword>
<evidence type="ECO:0000256" key="9">
    <source>
        <dbReference type="RuleBase" id="RU003906"/>
    </source>
</evidence>
<dbReference type="GO" id="GO:0019843">
    <property type="term" value="F:rRNA binding"/>
    <property type="evidence" value="ECO:0007669"/>
    <property type="project" value="UniProtKB-UniRule"/>
</dbReference>
<dbReference type="SUPFAM" id="SSF50447">
    <property type="entry name" value="Translation proteins"/>
    <property type="match status" value="1"/>
</dbReference>
<dbReference type="PROSITE" id="PS00474">
    <property type="entry name" value="RIBOSOMAL_L3"/>
    <property type="match status" value="1"/>
</dbReference>
<evidence type="ECO:0000256" key="3">
    <source>
        <dbReference type="ARBA" id="ARBA00022884"/>
    </source>
</evidence>
<dbReference type="Gene3D" id="2.40.30.10">
    <property type="entry name" value="Translation factors"/>
    <property type="match status" value="1"/>
</dbReference>
<dbReference type="FunFam" id="3.30.160.810:FF:000002">
    <property type="entry name" value="50S ribosomal protein L3"/>
    <property type="match status" value="1"/>
</dbReference>
<dbReference type="FunFam" id="2.40.30.10:FF:000004">
    <property type="entry name" value="50S ribosomal protein L3"/>
    <property type="match status" value="1"/>
</dbReference>
<dbReference type="GO" id="GO:0003735">
    <property type="term" value="F:structural constituent of ribosome"/>
    <property type="evidence" value="ECO:0007669"/>
    <property type="project" value="UniProtKB-UniRule"/>
</dbReference>
<evidence type="ECO:0000256" key="10">
    <source>
        <dbReference type="SAM" id="MobiDB-lite"/>
    </source>
</evidence>
<accession>A0A4R2NR33</accession>
<dbReference type="InterPro" id="IPR019926">
    <property type="entry name" value="Ribosomal_uL3_CS"/>
</dbReference>
<gene>
    <name evidence="7" type="primary">rplC</name>
    <name evidence="11" type="ORF">EV207_12635</name>
</gene>
<feature type="region of interest" description="Disordered" evidence="10">
    <location>
        <begin position="115"/>
        <end position="149"/>
    </location>
</feature>
<name>A0A4R2NR33_9BACL</name>
<proteinExistence type="inferred from homology"/>
<dbReference type="GO" id="GO:0006412">
    <property type="term" value="P:translation"/>
    <property type="evidence" value="ECO:0007669"/>
    <property type="project" value="UniProtKB-UniRule"/>
</dbReference>
<organism evidence="11 12">
    <name type="scientific">Scopulibacillus darangshiensis</name>
    <dbReference type="NCBI Taxonomy" id="442528"/>
    <lineage>
        <taxon>Bacteria</taxon>
        <taxon>Bacillati</taxon>
        <taxon>Bacillota</taxon>
        <taxon>Bacilli</taxon>
        <taxon>Bacillales</taxon>
        <taxon>Sporolactobacillaceae</taxon>
        <taxon>Scopulibacillus</taxon>
    </lineage>
</organism>
<comment type="function">
    <text evidence="7 9">One of the primary rRNA binding proteins, it binds directly near the 3'-end of the 23S rRNA, where it nucleates assembly of the 50S subunit.</text>
</comment>
<dbReference type="OrthoDB" id="9806135at2"/>
<dbReference type="Proteomes" id="UP000295416">
    <property type="component" value="Unassembled WGS sequence"/>
</dbReference>